<dbReference type="AlphaFoldDB" id="A0A2L1GP60"/>
<dbReference type="PROSITE" id="PS00687">
    <property type="entry name" value="ALDEHYDE_DEHYDR_GLU"/>
    <property type="match status" value="1"/>
</dbReference>
<dbReference type="PANTHER" id="PTHR43353:SF5">
    <property type="entry name" value="SUCCINATE-SEMIALDEHYDE DEHYDROGENASE, MITOCHONDRIAL"/>
    <property type="match status" value="1"/>
</dbReference>
<dbReference type="KEGG" id="deo:CAY53_08280"/>
<dbReference type="EMBL" id="CP021255">
    <property type="protein sequence ID" value="AVD71462.1"/>
    <property type="molecule type" value="Genomic_DNA"/>
</dbReference>
<dbReference type="GO" id="GO:0009450">
    <property type="term" value="P:gamma-aminobutyric acid catabolic process"/>
    <property type="evidence" value="ECO:0007669"/>
    <property type="project" value="InterPro"/>
</dbReference>
<dbReference type="InterPro" id="IPR050740">
    <property type="entry name" value="Aldehyde_DH_Superfamily"/>
</dbReference>
<comment type="similarity">
    <text evidence="1 4">Belongs to the aldehyde dehydrogenase family.</text>
</comment>
<evidence type="ECO:0000256" key="4">
    <source>
        <dbReference type="RuleBase" id="RU003345"/>
    </source>
</evidence>
<dbReference type="InterPro" id="IPR010102">
    <property type="entry name" value="Succ_semiAld_DH"/>
</dbReference>
<dbReference type="FunFam" id="3.40.605.10:FF:000026">
    <property type="entry name" value="Aldehyde dehydrogenase, putative"/>
    <property type="match status" value="1"/>
</dbReference>
<dbReference type="SUPFAM" id="SSF53720">
    <property type="entry name" value="ALDH-like"/>
    <property type="match status" value="1"/>
</dbReference>
<dbReference type="CDD" id="cd07103">
    <property type="entry name" value="ALDH_F5_SSADH_GabD"/>
    <property type="match status" value="1"/>
</dbReference>
<evidence type="ECO:0000313" key="7">
    <source>
        <dbReference type="Proteomes" id="UP000239867"/>
    </source>
</evidence>
<dbReference type="InterPro" id="IPR015590">
    <property type="entry name" value="Aldehyde_DH_dom"/>
</dbReference>
<evidence type="ECO:0000313" key="6">
    <source>
        <dbReference type="EMBL" id="AVD71462.1"/>
    </source>
</evidence>
<name>A0A2L1GP60_9BACT</name>
<dbReference type="Proteomes" id="UP000239867">
    <property type="component" value="Chromosome"/>
</dbReference>
<gene>
    <name evidence="6" type="primary">gabD</name>
    <name evidence="6" type="ORF">CAY53_08280</name>
</gene>
<dbReference type="Pfam" id="PF00171">
    <property type="entry name" value="Aldedh"/>
    <property type="match status" value="1"/>
</dbReference>
<dbReference type="FunFam" id="3.40.605.10:FF:000005">
    <property type="entry name" value="Succinate-semialdehyde dehydrogenase I"/>
    <property type="match status" value="1"/>
</dbReference>
<keyword evidence="2 4" id="KW-0560">Oxidoreductase</keyword>
<dbReference type="FunFam" id="3.40.309.10:FF:000004">
    <property type="entry name" value="Succinate-semialdehyde dehydrogenase I"/>
    <property type="match status" value="1"/>
</dbReference>
<accession>A0A2L1GP60</accession>
<dbReference type="InterPro" id="IPR016161">
    <property type="entry name" value="Ald_DH/histidinol_DH"/>
</dbReference>
<protein>
    <submittedName>
        <fullName evidence="6">Succinate-semialdehyde dehydrogenase (NADP(+))</fullName>
    </submittedName>
</protein>
<sequence length="484" mass="51330">MNLQFPELMRTQPYVDGRWVQCGRSFAVNNPADGGKVADVGDADVPLAESALEAAAAAFPAWRDRTAAERCRLLHRWCELIVEHQEDLALIITTEQGKPLAEARAELANAWAFVEWFAEEGKRVYGETIPAPGTDRRIVVIRQPVGVVAALTPWNFPSSMITRKAAPALAVGCTFVLRPASATPLSALALAKLADMAGIPAGVFNVVPSSASQAIGRLFTESPRVAKFSFTGSTAVGRELMARCASTVKRVSLELGGNAPFLVFDDADLDAAVAGAMASKYRNAGQTCICANRFFVQRSVQDAFADRLAAAVKALKVGPGTAAGVDIGPLISTEALQDVDALVRQSVAAGATLVCGGRPHALGGTFYEPTILKGVSNDMPIAVNEIFGPVSPLIVFDTEAEAVQLANDTPYGLASYCYARDIGRIWRVAEGLEYGMVGINEAVLTNASAPFGGVKQSGLGREGSRYGLDEYLEIKYLCLGGMQQ</sequence>
<evidence type="ECO:0000256" key="3">
    <source>
        <dbReference type="PROSITE-ProRule" id="PRU10007"/>
    </source>
</evidence>
<dbReference type="PROSITE" id="PS00070">
    <property type="entry name" value="ALDEHYDE_DEHYDR_CYS"/>
    <property type="match status" value="1"/>
</dbReference>
<evidence type="ECO:0000259" key="5">
    <source>
        <dbReference type="Pfam" id="PF00171"/>
    </source>
</evidence>
<dbReference type="InterPro" id="IPR029510">
    <property type="entry name" value="Ald_DH_CS_GLU"/>
</dbReference>
<dbReference type="GO" id="GO:0004777">
    <property type="term" value="F:succinate-semialdehyde dehydrogenase (NAD+) activity"/>
    <property type="evidence" value="ECO:0007669"/>
    <property type="project" value="TreeGrafter"/>
</dbReference>
<dbReference type="OrthoDB" id="9762436at2"/>
<proteinExistence type="inferred from homology"/>
<dbReference type="PANTHER" id="PTHR43353">
    <property type="entry name" value="SUCCINATE-SEMIALDEHYDE DEHYDROGENASE, MITOCHONDRIAL"/>
    <property type="match status" value="1"/>
</dbReference>
<feature type="domain" description="Aldehyde dehydrogenase" evidence="5">
    <location>
        <begin position="23"/>
        <end position="476"/>
    </location>
</feature>
<reference evidence="6" key="2">
    <citation type="journal article" date="2018" name="MBio">
        <title>Insights into the evolution of host association through the isolation and characterization of a novel human periodontal pathobiont, Desulfobulbus oralis.</title>
        <authorList>
            <person name="Cross K.L."/>
            <person name="Chirania P."/>
            <person name="Xiong W."/>
            <person name="Beall C.J."/>
            <person name="Elkins J.G."/>
            <person name="Giannone R.J."/>
            <person name="Griffen A.L."/>
            <person name="Guss A.M."/>
            <person name="Hettich R.L."/>
            <person name="Joshi S.S."/>
            <person name="Mokrzan E.M."/>
            <person name="Martin R.K."/>
            <person name="Zhulin I.B."/>
            <person name="Leys E.J."/>
            <person name="Podar M."/>
        </authorList>
    </citation>
    <scope>NUCLEOTIDE SEQUENCE [LARGE SCALE GENOMIC DNA]</scope>
    <source>
        <strain evidence="6">ORNL</strain>
    </source>
</reference>
<dbReference type="Gene3D" id="3.40.605.10">
    <property type="entry name" value="Aldehyde Dehydrogenase, Chain A, domain 1"/>
    <property type="match status" value="1"/>
</dbReference>
<evidence type="ECO:0000256" key="2">
    <source>
        <dbReference type="ARBA" id="ARBA00023002"/>
    </source>
</evidence>
<keyword evidence="7" id="KW-1185">Reference proteome</keyword>
<dbReference type="RefSeq" id="WP_104936719.1">
    <property type="nucleotide sequence ID" value="NZ_CP021255.1"/>
</dbReference>
<organism evidence="6 7">
    <name type="scientific">Desulfobulbus oralis</name>
    <dbReference type="NCBI Taxonomy" id="1986146"/>
    <lineage>
        <taxon>Bacteria</taxon>
        <taxon>Pseudomonadati</taxon>
        <taxon>Thermodesulfobacteriota</taxon>
        <taxon>Desulfobulbia</taxon>
        <taxon>Desulfobulbales</taxon>
        <taxon>Desulfobulbaceae</taxon>
        <taxon>Desulfobulbus</taxon>
    </lineage>
</organism>
<dbReference type="NCBIfam" id="TIGR01780">
    <property type="entry name" value="SSADH"/>
    <property type="match status" value="1"/>
</dbReference>
<reference evidence="6" key="1">
    <citation type="submission" date="2017-05" db="EMBL/GenBank/DDBJ databases">
        <authorList>
            <person name="Song R."/>
            <person name="Chenine A.L."/>
            <person name="Ruprecht R.M."/>
        </authorList>
    </citation>
    <scope>NUCLEOTIDE SEQUENCE</scope>
    <source>
        <strain evidence="6">ORNL</strain>
    </source>
</reference>
<dbReference type="InterPro" id="IPR016163">
    <property type="entry name" value="Ald_DH_C"/>
</dbReference>
<feature type="active site" evidence="3">
    <location>
        <position position="254"/>
    </location>
</feature>
<evidence type="ECO:0000256" key="1">
    <source>
        <dbReference type="ARBA" id="ARBA00009986"/>
    </source>
</evidence>
<dbReference type="Gene3D" id="3.40.309.10">
    <property type="entry name" value="Aldehyde Dehydrogenase, Chain A, domain 2"/>
    <property type="match status" value="1"/>
</dbReference>
<dbReference type="InterPro" id="IPR016160">
    <property type="entry name" value="Ald_DH_CS_CYS"/>
</dbReference>
<dbReference type="InterPro" id="IPR016162">
    <property type="entry name" value="Ald_DH_N"/>
</dbReference>